<sequence length="533" mass="58753">MAKMGEQWITGLAPGGVTECFLICSGEGVDAHKDRVFASDLWASFLKQWTSHQLYFDSRGDNARYEVARILPAGIDGDKSSVSLEQHPLDEAGSLIAQGASISASSQQLETISFTPADPSKPVLCEDVIVTVLEFAACTADELGIAHYISHRSLLMKTSRLVCHIVRGIPMFWSRLIISPRIPLEFILHCLTISAGLPMQIILRATEDKPPRESKGYNNTPCDFNEYIDQAAVVLGKDVHRCSRLFFAADSPDMLEVLLDSVDSASSHILESIVATFRFDDYRRVQPIFLEDYTFSIAPPFGQVFPPATTLSWCFHSVHRPIATFTTSQSISFCSIAHPSARPVRWDEALLVLGMSLAIDTLLLDGLNIGYTFDITATPPAPFSSDVDTYVSRGPEHILSTVKEIVFLGSCPRIEGGFYQLFSLMHALTCLDMRNASNIFYYAFVFASRLAGGAVGINYNACPSLRQLCVRHISLSSLRELVIHRQVTGYTSLERIVACDPSGGNDATVSAWFVAEGIELVIEHSDQPFTFIM</sequence>
<evidence type="ECO:0000313" key="1">
    <source>
        <dbReference type="EMBL" id="KAJ7758172.1"/>
    </source>
</evidence>
<comment type="caution">
    <text evidence="1">The sequence shown here is derived from an EMBL/GenBank/DDBJ whole genome shotgun (WGS) entry which is preliminary data.</text>
</comment>
<dbReference type="Proteomes" id="UP001215280">
    <property type="component" value="Unassembled WGS sequence"/>
</dbReference>
<dbReference type="AlphaFoldDB" id="A0AAD7NFL2"/>
<organism evidence="1 2">
    <name type="scientific">Mycena maculata</name>
    <dbReference type="NCBI Taxonomy" id="230809"/>
    <lineage>
        <taxon>Eukaryota</taxon>
        <taxon>Fungi</taxon>
        <taxon>Dikarya</taxon>
        <taxon>Basidiomycota</taxon>
        <taxon>Agaricomycotina</taxon>
        <taxon>Agaricomycetes</taxon>
        <taxon>Agaricomycetidae</taxon>
        <taxon>Agaricales</taxon>
        <taxon>Marasmiineae</taxon>
        <taxon>Mycenaceae</taxon>
        <taxon>Mycena</taxon>
    </lineage>
</organism>
<gene>
    <name evidence="1" type="ORF">DFH07DRAFT_772639</name>
</gene>
<protein>
    <submittedName>
        <fullName evidence="1">Uncharacterized protein</fullName>
    </submittedName>
</protein>
<reference evidence="1" key="1">
    <citation type="submission" date="2023-03" db="EMBL/GenBank/DDBJ databases">
        <title>Massive genome expansion in bonnet fungi (Mycena s.s.) driven by repeated elements and novel gene families across ecological guilds.</title>
        <authorList>
            <consortium name="Lawrence Berkeley National Laboratory"/>
            <person name="Harder C.B."/>
            <person name="Miyauchi S."/>
            <person name="Viragh M."/>
            <person name="Kuo A."/>
            <person name="Thoen E."/>
            <person name="Andreopoulos B."/>
            <person name="Lu D."/>
            <person name="Skrede I."/>
            <person name="Drula E."/>
            <person name="Henrissat B."/>
            <person name="Morin E."/>
            <person name="Kohler A."/>
            <person name="Barry K."/>
            <person name="LaButti K."/>
            <person name="Morin E."/>
            <person name="Salamov A."/>
            <person name="Lipzen A."/>
            <person name="Mereny Z."/>
            <person name="Hegedus B."/>
            <person name="Baldrian P."/>
            <person name="Stursova M."/>
            <person name="Weitz H."/>
            <person name="Taylor A."/>
            <person name="Grigoriev I.V."/>
            <person name="Nagy L.G."/>
            <person name="Martin F."/>
            <person name="Kauserud H."/>
        </authorList>
    </citation>
    <scope>NUCLEOTIDE SEQUENCE</scope>
    <source>
        <strain evidence="1">CBHHK188m</strain>
    </source>
</reference>
<proteinExistence type="predicted"/>
<evidence type="ECO:0000313" key="2">
    <source>
        <dbReference type="Proteomes" id="UP001215280"/>
    </source>
</evidence>
<dbReference type="EMBL" id="JARJLG010000056">
    <property type="protein sequence ID" value="KAJ7758172.1"/>
    <property type="molecule type" value="Genomic_DNA"/>
</dbReference>
<name>A0AAD7NFL2_9AGAR</name>
<accession>A0AAD7NFL2</accession>
<keyword evidence="2" id="KW-1185">Reference proteome</keyword>